<dbReference type="RefSeq" id="WP_215527054.1">
    <property type="nucleotide sequence ID" value="NZ_JACHWR010000001.1"/>
</dbReference>
<evidence type="ECO:0000256" key="1">
    <source>
        <dbReference type="ARBA" id="ARBA00022714"/>
    </source>
</evidence>
<dbReference type="EMBL" id="JACHWR010000001">
    <property type="protein sequence ID" value="MBB3040622.1"/>
    <property type="molecule type" value="Genomic_DNA"/>
</dbReference>
<sequence>MTGGMGTAETTITLNGAEVTGRAPADTTLVRWLREQAHAYEVKEGCNEGTCGTCTVLVDGRAATGCTTLAVQVDGAAVETSASLADGEELSPLQAKFWETGAAQCGFCTQGMLMSAVELLRSGVEVTPAVVREHLHGNLCRCTGYQAIVDAVVDAAAEGATR</sequence>
<organism evidence="7 8">
    <name type="scientific">Nocardioides soli</name>
    <dbReference type="NCBI Taxonomy" id="1036020"/>
    <lineage>
        <taxon>Bacteria</taxon>
        <taxon>Bacillati</taxon>
        <taxon>Actinomycetota</taxon>
        <taxon>Actinomycetes</taxon>
        <taxon>Propionibacteriales</taxon>
        <taxon>Nocardioidaceae</taxon>
        <taxon>Nocardioides</taxon>
    </lineage>
</organism>
<evidence type="ECO:0000256" key="4">
    <source>
        <dbReference type="ARBA" id="ARBA00023004"/>
    </source>
</evidence>
<dbReference type="AlphaFoldDB" id="A0A7W4YZ59"/>
<keyword evidence="5" id="KW-0411">Iron-sulfur</keyword>
<dbReference type="Gene3D" id="1.10.150.120">
    <property type="entry name" value="[2Fe-2S]-binding domain"/>
    <property type="match status" value="1"/>
</dbReference>
<accession>A0A7W4YZ59</accession>
<protein>
    <submittedName>
        <fullName evidence="7">Carbon-monoxide dehydrogenase small subunit</fullName>
        <ecNumber evidence="7">1.2.7.4</ecNumber>
    </submittedName>
</protein>
<dbReference type="CDD" id="cd00207">
    <property type="entry name" value="fer2"/>
    <property type="match status" value="1"/>
</dbReference>
<dbReference type="Proteomes" id="UP000589626">
    <property type="component" value="Unassembled WGS sequence"/>
</dbReference>
<keyword evidence="8" id="KW-1185">Reference proteome</keyword>
<evidence type="ECO:0000313" key="8">
    <source>
        <dbReference type="Proteomes" id="UP000589626"/>
    </source>
</evidence>
<dbReference type="Pfam" id="PF01799">
    <property type="entry name" value="Fer2_2"/>
    <property type="match status" value="1"/>
</dbReference>
<dbReference type="InterPro" id="IPR036884">
    <property type="entry name" value="2Fe-2S-bd_dom_sf"/>
</dbReference>
<dbReference type="PANTHER" id="PTHR44379:SF5">
    <property type="entry name" value="OXIDOREDUCTASE WITH IRON-SULFUR SUBUNIT"/>
    <property type="match status" value="1"/>
</dbReference>
<keyword evidence="3 7" id="KW-0560">Oxidoreductase</keyword>
<evidence type="ECO:0000256" key="3">
    <source>
        <dbReference type="ARBA" id="ARBA00023002"/>
    </source>
</evidence>
<dbReference type="InterPro" id="IPR012675">
    <property type="entry name" value="Beta-grasp_dom_sf"/>
</dbReference>
<dbReference type="SUPFAM" id="SSF54292">
    <property type="entry name" value="2Fe-2S ferredoxin-like"/>
    <property type="match status" value="1"/>
</dbReference>
<feature type="domain" description="2Fe-2S ferredoxin-type" evidence="6">
    <location>
        <begin position="8"/>
        <end position="84"/>
    </location>
</feature>
<dbReference type="InterPro" id="IPR036010">
    <property type="entry name" value="2Fe-2S_ferredoxin-like_sf"/>
</dbReference>
<evidence type="ECO:0000256" key="5">
    <source>
        <dbReference type="ARBA" id="ARBA00023014"/>
    </source>
</evidence>
<dbReference type="PROSITE" id="PS00197">
    <property type="entry name" value="2FE2S_FER_1"/>
    <property type="match status" value="1"/>
</dbReference>
<dbReference type="GO" id="GO:0043885">
    <property type="term" value="F:anaerobic carbon-monoxide dehydrogenase activity"/>
    <property type="evidence" value="ECO:0007669"/>
    <property type="project" value="UniProtKB-EC"/>
</dbReference>
<gene>
    <name evidence="7" type="ORF">FHU40_000423</name>
</gene>
<dbReference type="PANTHER" id="PTHR44379">
    <property type="entry name" value="OXIDOREDUCTASE WITH IRON-SULFUR SUBUNIT"/>
    <property type="match status" value="1"/>
</dbReference>
<dbReference type="InterPro" id="IPR002888">
    <property type="entry name" value="2Fe-2S-bd"/>
</dbReference>
<name>A0A7W4YZ59_9ACTN</name>
<dbReference type="Gene3D" id="3.10.20.30">
    <property type="match status" value="1"/>
</dbReference>
<dbReference type="InterPro" id="IPR001041">
    <property type="entry name" value="2Fe-2S_ferredoxin-type"/>
</dbReference>
<dbReference type="EC" id="1.2.7.4" evidence="7"/>
<proteinExistence type="predicted"/>
<keyword evidence="2" id="KW-0479">Metal-binding</keyword>
<evidence type="ECO:0000313" key="7">
    <source>
        <dbReference type="EMBL" id="MBB3040622.1"/>
    </source>
</evidence>
<reference evidence="7 8" key="1">
    <citation type="submission" date="2020-08" db="EMBL/GenBank/DDBJ databases">
        <title>Sequencing the genomes of 1000 actinobacteria strains.</title>
        <authorList>
            <person name="Klenk H.-P."/>
        </authorList>
    </citation>
    <scope>NUCLEOTIDE SEQUENCE [LARGE SCALE GENOMIC DNA]</scope>
    <source>
        <strain evidence="7 8">DSM 105498</strain>
    </source>
</reference>
<evidence type="ECO:0000259" key="6">
    <source>
        <dbReference type="PROSITE" id="PS51085"/>
    </source>
</evidence>
<keyword evidence="1" id="KW-0001">2Fe-2S</keyword>
<comment type="caution">
    <text evidence="7">The sequence shown here is derived from an EMBL/GenBank/DDBJ whole genome shotgun (WGS) entry which is preliminary data.</text>
</comment>
<dbReference type="PROSITE" id="PS51085">
    <property type="entry name" value="2FE2S_FER_2"/>
    <property type="match status" value="1"/>
</dbReference>
<dbReference type="InterPro" id="IPR006058">
    <property type="entry name" value="2Fe2S_fd_BS"/>
</dbReference>
<keyword evidence="4" id="KW-0408">Iron</keyword>
<dbReference type="SUPFAM" id="SSF47741">
    <property type="entry name" value="CO dehydrogenase ISP C-domain like"/>
    <property type="match status" value="1"/>
</dbReference>
<dbReference type="GO" id="GO:0046872">
    <property type="term" value="F:metal ion binding"/>
    <property type="evidence" value="ECO:0007669"/>
    <property type="project" value="UniProtKB-KW"/>
</dbReference>
<evidence type="ECO:0000256" key="2">
    <source>
        <dbReference type="ARBA" id="ARBA00022723"/>
    </source>
</evidence>
<dbReference type="GO" id="GO:0051537">
    <property type="term" value="F:2 iron, 2 sulfur cluster binding"/>
    <property type="evidence" value="ECO:0007669"/>
    <property type="project" value="UniProtKB-KW"/>
</dbReference>
<dbReference type="Pfam" id="PF00111">
    <property type="entry name" value="Fer2"/>
    <property type="match status" value="1"/>
</dbReference>
<dbReference type="InterPro" id="IPR051452">
    <property type="entry name" value="Diverse_Oxidoreductases"/>
</dbReference>